<sequence length="114" mass="12228">MCQAGQSAGRPQGGGYSAIWHAASRLCPVCRLGYGPRLPLLLALPSWRIAAPYAWPVPPVRHTGGLLASPPQHPLAHRPGRTLCSSVRQPARPFLVPFLLGQPWASRPRGSPPC</sequence>
<dbReference type="EMBL" id="JAHDVG010000475">
    <property type="protein sequence ID" value="KAH1176240.1"/>
    <property type="molecule type" value="Genomic_DNA"/>
</dbReference>
<keyword evidence="2" id="KW-1185">Reference proteome</keyword>
<name>A0A9D3XBZ6_9SAUR</name>
<comment type="caution">
    <text evidence="1">The sequence shown here is derived from an EMBL/GenBank/DDBJ whole genome shotgun (WGS) entry which is preliminary data.</text>
</comment>
<protein>
    <submittedName>
        <fullName evidence="1">Uncharacterized protein</fullName>
    </submittedName>
</protein>
<reference evidence="1" key="1">
    <citation type="submission" date="2021-09" db="EMBL/GenBank/DDBJ databases">
        <title>The genome of Mauremys mutica provides insights into the evolution of semi-aquatic lifestyle.</title>
        <authorList>
            <person name="Gong S."/>
            <person name="Gao Y."/>
        </authorList>
    </citation>
    <scope>NUCLEOTIDE SEQUENCE</scope>
    <source>
        <strain evidence="1">MM-2020</strain>
        <tissue evidence="1">Muscle</tissue>
    </source>
</reference>
<dbReference type="AlphaFoldDB" id="A0A9D3XBZ6"/>
<evidence type="ECO:0000313" key="2">
    <source>
        <dbReference type="Proteomes" id="UP000827986"/>
    </source>
</evidence>
<proteinExistence type="predicted"/>
<evidence type="ECO:0000313" key="1">
    <source>
        <dbReference type="EMBL" id="KAH1176240.1"/>
    </source>
</evidence>
<dbReference type="Proteomes" id="UP000827986">
    <property type="component" value="Unassembled WGS sequence"/>
</dbReference>
<gene>
    <name evidence="1" type="ORF">KIL84_020974</name>
</gene>
<organism evidence="1 2">
    <name type="scientific">Mauremys mutica</name>
    <name type="common">yellowpond turtle</name>
    <dbReference type="NCBI Taxonomy" id="74926"/>
    <lineage>
        <taxon>Eukaryota</taxon>
        <taxon>Metazoa</taxon>
        <taxon>Chordata</taxon>
        <taxon>Craniata</taxon>
        <taxon>Vertebrata</taxon>
        <taxon>Euteleostomi</taxon>
        <taxon>Archelosauria</taxon>
        <taxon>Testudinata</taxon>
        <taxon>Testudines</taxon>
        <taxon>Cryptodira</taxon>
        <taxon>Durocryptodira</taxon>
        <taxon>Testudinoidea</taxon>
        <taxon>Geoemydidae</taxon>
        <taxon>Geoemydinae</taxon>
        <taxon>Mauremys</taxon>
    </lineage>
</organism>
<accession>A0A9D3XBZ6</accession>